<keyword evidence="1" id="KW-0812">Transmembrane</keyword>
<organism evidence="2 3">
    <name type="scientific">Shackletoniella antarctica</name>
    <dbReference type="NCBI Taxonomy" id="268115"/>
    <lineage>
        <taxon>Bacteria</taxon>
        <taxon>Bacillati</taxon>
        <taxon>Cyanobacteriota</taxon>
        <taxon>Cyanophyceae</taxon>
        <taxon>Oculatellales</taxon>
        <taxon>Oculatellaceae</taxon>
        <taxon>Shackletoniella</taxon>
    </lineage>
</organism>
<accession>A0A2W4WJ07</accession>
<sequence>MERDFLILTVYFICMGYVVYQMALSIEAELEDQVVLVPDGETLESTVRSQLVRQGFLATTVKVLQSGEGPLGKAVSLQLTMPEPRSLAPAKDREAEERGEGVIVMQVLPQGPHPLQPIMGLTVQVVNQSRALQVTVDWDRSSITRMTSEIRRVIRHTPGMRLDLALPQVTSVVNPNQFLRTVVTSEDCFGRNTDTQVLQMAAPVVDVPKMAELKGPLRNYSLDLVVQLMPFGGRGGRPITLLLPFRFAVEPLPAKAAIPMVNWILNR</sequence>
<keyword evidence="1" id="KW-1133">Transmembrane helix</keyword>
<feature type="transmembrane region" description="Helical" evidence="1">
    <location>
        <begin position="5"/>
        <end position="23"/>
    </location>
</feature>
<keyword evidence="1" id="KW-0472">Membrane</keyword>
<name>A0A2W4WJ07_9CYAN</name>
<dbReference type="AlphaFoldDB" id="A0A2W4WJ07"/>
<proteinExistence type="predicted"/>
<evidence type="ECO:0000313" key="3">
    <source>
        <dbReference type="Proteomes" id="UP000249081"/>
    </source>
</evidence>
<gene>
    <name evidence="2" type="ORF">DCF17_02830</name>
</gene>
<reference evidence="3" key="1">
    <citation type="submission" date="2018-04" db="EMBL/GenBank/DDBJ databases">
        <authorList>
            <person name="Cornet L."/>
        </authorList>
    </citation>
    <scope>NUCLEOTIDE SEQUENCE [LARGE SCALE GENOMIC DNA]</scope>
</reference>
<protein>
    <submittedName>
        <fullName evidence="2">Uncharacterized protein</fullName>
    </submittedName>
</protein>
<evidence type="ECO:0000313" key="2">
    <source>
        <dbReference type="EMBL" id="PZO44836.1"/>
    </source>
</evidence>
<evidence type="ECO:0000256" key="1">
    <source>
        <dbReference type="SAM" id="Phobius"/>
    </source>
</evidence>
<dbReference type="Proteomes" id="UP000249081">
    <property type="component" value="Unassembled WGS sequence"/>
</dbReference>
<dbReference type="EMBL" id="QBMN01000012">
    <property type="protein sequence ID" value="PZO44836.1"/>
    <property type="molecule type" value="Genomic_DNA"/>
</dbReference>
<reference evidence="2 3" key="2">
    <citation type="submission" date="2018-06" db="EMBL/GenBank/DDBJ databases">
        <title>Metagenomic assembly of (sub)arctic Cyanobacteria and their associated microbiome from non-axenic cultures.</title>
        <authorList>
            <person name="Baurain D."/>
        </authorList>
    </citation>
    <scope>NUCLEOTIDE SEQUENCE [LARGE SCALE GENOMIC DNA]</scope>
    <source>
        <strain evidence="2">ULC041bin1</strain>
    </source>
</reference>
<comment type="caution">
    <text evidence="2">The sequence shown here is derived from an EMBL/GenBank/DDBJ whole genome shotgun (WGS) entry which is preliminary data.</text>
</comment>